<organism evidence="1 2">
    <name type="scientific">Phytophthora cactorum</name>
    <dbReference type="NCBI Taxonomy" id="29920"/>
    <lineage>
        <taxon>Eukaryota</taxon>
        <taxon>Sar</taxon>
        <taxon>Stramenopiles</taxon>
        <taxon>Oomycota</taxon>
        <taxon>Peronosporomycetes</taxon>
        <taxon>Peronosporales</taxon>
        <taxon>Peronosporaceae</taxon>
        <taxon>Phytophthora</taxon>
    </lineage>
</organism>
<name>A0A8T1TQR9_9STRA</name>
<dbReference type="Proteomes" id="UP000688947">
    <property type="component" value="Unassembled WGS sequence"/>
</dbReference>
<gene>
    <name evidence="1" type="ORF">JG687_00016413</name>
</gene>
<protein>
    <submittedName>
        <fullName evidence="1">Uncharacterized protein</fullName>
    </submittedName>
</protein>
<comment type="caution">
    <text evidence="1">The sequence shown here is derived from an EMBL/GenBank/DDBJ whole genome shotgun (WGS) entry which is preliminary data.</text>
</comment>
<sequence>MVTKLQAIQFVVNPFRYIRRASSPLSTCQGTRKLLSGGYRYPSCPGKADLVGRVTRNPPFASSGLATEGFERSWNTTRAYGPLRCQAQRD</sequence>
<evidence type="ECO:0000313" key="2">
    <source>
        <dbReference type="Proteomes" id="UP000688947"/>
    </source>
</evidence>
<accession>A0A8T1TQR9</accession>
<evidence type="ECO:0000313" key="1">
    <source>
        <dbReference type="EMBL" id="KAG6946959.1"/>
    </source>
</evidence>
<reference evidence="1" key="1">
    <citation type="submission" date="2021-01" db="EMBL/GenBank/DDBJ databases">
        <title>Phytophthora aleatoria, a newly-described species from Pinus radiata is distinct from Phytophthora cactorum isolates based on comparative genomics.</title>
        <authorList>
            <person name="Mcdougal R."/>
            <person name="Panda P."/>
            <person name="Williams N."/>
            <person name="Studholme D.J."/>
        </authorList>
    </citation>
    <scope>NUCLEOTIDE SEQUENCE</scope>
    <source>
        <strain evidence="1">NZFS 3830</strain>
    </source>
</reference>
<dbReference type="AlphaFoldDB" id="A0A8T1TQR9"/>
<proteinExistence type="predicted"/>
<dbReference type="EMBL" id="JAENGZ010001646">
    <property type="protein sequence ID" value="KAG6946959.1"/>
    <property type="molecule type" value="Genomic_DNA"/>
</dbReference>